<protein>
    <recommendedName>
        <fullName evidence="6">Sterol 24-C-methyltransferase</fullName>
        <ecNumber evidence="6">2.1.1.-</ecNumber>
    </recommendedName>
    <alternativeName>
        <fullName evidence="6">Delta(24)-sterol C-methyltransferase</fullName>
    </alternativeName>
</protein>
<dbReference type="InterPro" id="IPR050447">
    <property type="entry name" value="Erg6_SMT_methyltransf"/>
</dbReference>
<dbReference type="InterPro" id="IPR013216">
    <property type="entry name" value="Methyltransf_11"/>
</dbReference>
<evidence type="ECO:0000313" key="8">
    <source>
        <dbReference type="EMBL" id="KAF9964076.1"/>
    </source>
</evidence>
<evidence type="ECO:0000256" key="1">
    <source>
        <dbReference type="ARBA" id="ARBA00022603"/>
    </source>
</evidence>
<comment type="function">
    <text evidence="6">Catalyzes the transfer of methyl groups from S-adenosyl-methionine to the C-24 of sterols.</text>
</comment>
<dbReference type="EMBL" id="JAAAHY010000409">
    <property type="protein sequence ID" value="KAF9964076.1"/>
    <property type="molecule type" value="Genomic_DNA"/>
</dbReference>
<dbReference type="AlphaFoldDB" id="A0A9P6J737"/>
<comment type="pathway">
    <text evidence="6">Steroid metabolism.</text>
</comment>
<dbReference type="InterPro" id="IPR030384">
    <property type="entry name" value="MeTrfase_SMT"/>
</dbReference>
<evidence type="ECO:0000313" key="9">
    <source>
        <dbReference type="Proteomes" id="UP000738359"/>
    </source>
</evidence>
<keyword evidence="6" id="KW-0753">Steroid metabolism</keyword>
<evidence type="ECO:0000256" key="5">
    <source>
        <dbReference type="PROSITE-ProRule" id="PRU01022"/>
    </source>
</evidence>
<reference evidence="8" key="1">
    <citation type="journal article" date="2020" name="Fungal Divers.">
        <title>Resolving the Mortierellaceae phylogeny through synthesis of multi-gene phylogenetics and phylogenomics.</title>
        <authorList>
            <person name="Vandepol N."/>
            <person name="Liber J."/>
            <person name="Desiro A."/>
            <person name="Na H."/>
            <person name="Kennedy M."/>
            <person name="Barry K."/>
            <person name="Grigoriev I.V."/>
            <person name="Miller A.N."/>
            <person name="O'Donnell K."/>
            <person name="Stajich J.E."/>
            <person name="Bonito G."/>
        </authorList>
    </citation>
    <scope>NUCLEOTIDE SEQUENCE</scope>
    <source>
        <strain evidence="8">CK1249</strain>
    </source>
</reference>
<dbReference type="GO" id="GO:0032259">
    <property type="term" value="P:methylation"/>
    <property type="evidence" value="ECO:0007669"/>
    <property type="project" value="UniProtKB-KW"/>
</dbReference>
<evidence type="ECO:0000256" key="6">
    <source>
        <dbReference type="RuleBase" id="RU362025"/>
    </source>
</evidence>
<keyword evidence="3 5" id="KW-0949">S-adenosyl-L-methionine</keyword>
<dbReference type="GO" id="GO:0005783">
    <property type="term" value="C:endoplasmic reticulum"/>
    <property type="evidence" value="ECO:0007669"/>
    <property type="project" value="TreeGrafter"/>
</dbReference>
<dbReference type="Pfam" id="PF08498">
    <property type="entry name" value="Sterol_MT_C"/>
    <property type="match status" value="1"/>
</dbReference>
<dbReference type="InterPro" id="IPR013705">
    <property type="entry name" value="Sterol_MeTrfase_C"/>
</dbReference>
<dbReference type="PROSITE" id="PS51685">
    <property type="entry name" value="SAM_MT_ERG6_SMT"/>
    <property type="match status" value="1"/>
</dbReference>
<dbReference type="Gene3D" id="3.40.50.150">
    <property type="entry name" value="Vaccinia Virus protein VP39"/>
    <property type="match status" value="1"/>
</dbReference>
<keyword evidence="6" id="KW-0444">Lipid biosynthesis</keyword>
<keyword evidence="2 5" id="KW-0808">Transferase</keyword>
<dbReference type="EC" id="2.1.1.-" evidence="6"/>
<comment type="similarity">
    <text evidence="4 5 6">Belongs to the class I-like SAM-binding methyltransferase superfamily. Erg6/SMT family.</text>
</comment>
<sequence>MAPPAATSLAVLSQRNQEDLARSKTLHGQSFDPINHQKSFVARLSKKDNEFQPTVVKDYLGNWKVAQPENETEKDKAERASSYKAVANAYYDLVTDFYEYGWGNSFHFCRFRLHEPFQQAIARHEHFMASNMRILPNQQVLDIGCGVGGPAREIAHFTGANVTGLNNNDYQISRAKRHSVAAGLEHRTDFVKGDFMHMPFDDNHFDAAYAIEATVHASHLEGAYREVYRVLKPGGVFGNYEWVLTDKFDPTNAEHLRIVRGLEIGNGLARLVTADECLKALDNAGFKVLHHEDISDISKTGDKIPWYSPLEGDIRKANALWDYLTYVRTTSPGRALTTYALRTLESVGLVAQGSAEVSRILQLGADSLVESGRLGIFTPMFFFVARKPEA</sequence>
<keyword evidence="6" id="KW-0752">Steroid biosynthesis</keyword>
<evidence type="ECO:0000256" key="2">
    <source>
        <dbReference type="ARBA" id="ARBA00022679"/>
    </source>
</evidence>
<organism evidence="8 9">
    <name type="scientific">Mortierella alpina</name>
    <name type="common">Oleaginous fungus</name>
    <name type="synonym">Mortierella renispora</name>
    <dbReference type="NCBI Taxonomy" id="64518"/>
    <lineage>
        <taxon>Eukaryota</taxon>
        <taxon>Fungi</taxon>
        <taxon>Fungi incertae sedis</taxon>
        <taxon>Mucoromycota</taxon>
        <taxon>Mortierellomycotina</taxon>
        <taxon>Mortierellomycetes</taxon>
        <taxon>Mortierellales</taxon>
        <taxon>Mortierellaceae</taxon>
        <taxon>Mortierella</taxon>
    </lineage>
</organism>
<dbReference type="GO" id="GO:0003838">
    <property type="term" value="F:sterol 24-C-methyltransferase activity"/>
    <property type="evidence" value="ECO:0007669"/>
    <property type="project" value="TreeGrafter"/>
</dbReference>
<comment type="caution">
    <text evidence="8">The sequence shown here is derived from an EMBL/GenBank/DDBJ whole genome shotgun (WGS) entry which is preliminary data.</text>
</comment>
<name>A0A9P6J737_MORAP</name>
<accession>A0A9P6J737</accession>
<dbReference type="PANTHER" id="PTHR44068">
    <property type="entry name" value="ZGC:194242"/>
    <property type="match status" value="1"/>
</dbReference>
<feature type="domain" description="SAM-dependent methyltransferase Erg6/SMT-type" evidence="7">
    <location>
        <begin position="90"/>
        <end position="388"/>
    </location>
</feature>
<dbReference type="SUPFAM" id="SSF53335">
    <property type="entry name" value="S-adenosyl-L-methionine-dependent methyltransferases"/>
    <property type="match status" value="1"/>
</dbReference>
<dbReference type="CDD" id="cd02440">
    <property type="entry name" value="AdoMet_MTases"/>
    <property type="match status" value="1"/>
</dbReference>
<keyword evidence="6" id="KW-0756">Sterol biosynthesis</keyword>
<keyword evidence="6" id="KW-0443">Lipid metabolism</keyword>
<evidence type="ECO:0000256" key="3">
    <source>
        <dbReference type="ARBA" id="ARBA00022691"/>
    </source>
</evidence>
<evidence type="ECO:0000259" key="7">
    <source>
        <dbReference type="PROSITE" id="PS51685"/>
    </source>
</evidence>
<keyword evidence="9" id="KW-1185">Reference proteome</keyword>
<dbReference type="GO" id="GO:0006696">
    <property type="term" value="P:ergosterol biosynthetic process"/>
    <property type="evidence" value="ECO:0007669"/>
    <property type="project" value="TreeGrafter"/>
</dbReference>
<dbReference type="OrthoDB" id="4310724at2759"/>
<proteinExistence type="inferred from homology"/>
<dbReference type="Proteomes" id="UP000738359">
    <property type="component" value="Unassembled WGS sequence"/>
</dbReference>
<keyword evidence="1 5" id="KW-0489">Methyltransferase</keyword>
<gene>
    <name evidence="8" type="ORF">BGZ70_006955</name>
</gene>
<keyword evidence="6" id="KW-1207">Sterol metabolism</keyword>
<dbReference type="PANTHER" id="PTHR44068:SF1">
    <property type="entry name" value="HYPOTHETICAL LOC100005854"/>
    <property type="match status" value="1"/>
</dbReference>
<evidence type="ECO:0000256" key="4">
    <source>
        <dbReference type="ARBA" id="ARBA00038188"/>
    </source>
</evidence>
<dbReference type="InterPro" id="IPR029063">
    <property type="entry name" value="SAM-dependent_MTases_sf"/>
</dbReference>
<dbReference type="Pfam" id="PF08241">
    <property type="entry name" value="Methyltransf_11"/>
    <property type="match status" value="1"/>
</dbReference>